<gene>
    <name evidence="1" type="ORF">AVDCRST_MAG12-2993</name>
</gene>
<name>A0A6J4SVU2_9ACTN</name>
<dbReference type="AlphaFoldDB" id="A0A6J4SVU2"/>
<dbReference type="EMBL" id="CADCVK010000420">
    <property type="protein sequence ID" value="CAA9506638.1"/>
    <property type="molecule type" value="Genomic_DNA"/>
</dbReference>
<feature type="non-terminal residue" evidence="1">
    <location>
        <position position="1"/>
    </location>
</feature>
<feature type="non-terminal residue" evidence="1">
    <location>
        <position position="37"/>
    </location>
</feature>
<accession>A0A6J4SVU2</accession>
<protein>
    <submittedName>
        <fullName evidence="1">Uncharacterized protein</fullName>
    </submittedName>
</protein>
<proteinExistence type="predicted"/>
<sequence length="37" mass="3459">GRGRVAEGLEVGGVRAEGAAAPANPPASALPLCGCAL</sequence>
<organism evidence="1">
    <name type="scientific">uncultured Rubrobacteraceae bacterium</name>
    <dbReference type="NCBI Taxonomy" id="349277"/>
    <lineage>
        <taxon>Bacteria</taxon>
        <taxon>Bacillati</taxon>
        <taxon>Actinomycetota</taxon>
        <taxon>Rubrobacteria</taxon>
        <taxon>Rubrobacterales</taxon>
        <taxon>Rubrobacteraceae</taxon>
        <taxon>environmental samples</taxon>
    </lineage>
</organism>
<reference evidence="1" key="1">
    <citation type="submission" date="2020-02" db="EMBL/GenBank/DDBJ databases">
        <authorList>
            <person name="Meier V. D."/>
        </authorList>
    </citation>
    <scope>NUCLEOTIDE SEQUENCE</scope>
    <source>
        <strain evidence="1">AVDCRST_MAG12</strain>
    </source>
</reference>
<evidence type="ECO:0000313" key="1">
    <source>
        <dbReference type="EMBL" id="CAA9506638.1"/>
    </source>
</evidence>